<dbReference type="Gene3D" id="2.160.20.120">
    <property type="match status" value="1"/>
</dbReference>
<dbReference type="Pfam" id="PF10988">
    <property type="entry name" value="DUF2807"/>
    <property type="match status" value="1"/>
</dbReference>
<name>A0A238YTI7_9FLAO</name>
<dbReference type="EMBL" id="FZNX01000005">
    <property type="protein sequence ID" value="SNR74370.1"/>
    <property type="molecule type" value="Genomic_DNA"/>
</dbReference>
<evidence type="ECO:0000313" key="2">
    <source>
        <dbReference type="EMBL" id="SNR74370.1"/>
    </source>
</evidence>
<evidence type="ECO:0000259" key="1">
    <source>
        <dbReference type="Pfam" id="PF10988"/>
    </source>
</evidence>
<evidence type="ECO:0000313" key="3">
    <source>
        <dbReference type="Proteomes" id="UP000198412"/>
    </source>
</evidence>
<accession>A0A238YTI7</accession>
<proteinExistence type="predicted"/>
<keyword evidence="3" id="KW-1185">Reference proteome</keyword>
<reference evidence="3" key="1">
    <citation type="submission" date="2017-06" db="EMBL/GenBank/DDBJ databases">
        <authorList>
            <person name="Varghese N."/>
            <person name="Submissions S."/>
        </authorList>
    </citation>
    <scope>NUCLEOTIDE SEQUENCE [LARGE SCALE GENOMIC DNA]</scope>
    <source>
        <strain evidence="3">DSM 27993</strain>
    </source>
</reference>
<dbReference type="InterPro" id="IPR021255">
    <property type="entry name" value="DUF2807"/>
</dbReference>
<feature type="domain" description="Putative auto-transporter adhesin head GIN" evidence="1">
    <location>
        <begin position="72"/>
        <end position="262"/>
    </location>
</feature>
<dbReference type="Proteomes" id="UP000198412">
    <property type="component" value="Unassembled WGS sequence"/>
</dbReference>
<sequence>MLKSLSPNKMINSEPACGRKATCERLKQNRHMKKIVYLICLISLISCNSEDAGDCFQTAGDIIQQEIDVPIFSRILVQKKVELIISEGPVQKVIVETGKNLMPDIEIQVIDNQIILENHNTCNIVRDYGLTKVYITSPNITEIRNASELNVTSNGILTFPSLYLRSTGEKAKFLGVGDWHLTIENENVVIWSNGISTFFINGTTTNLNISFTDGDTRFEGENFIAQNVKVSQVSSNDILINPIQSLKGSIHSVGNVISFNTPPIVEVDVQSKGELIFK</sequence>
<dbReference type="AlphaFoldDB" id="A0A238YTI7"/>
<protein>
    <submittedName>
        <fullName evidence="2">Putative auto-transporter adhesin, head GIN domain</fullName>
    </submittedName>
</protein>
<organism evidence="2 3">
    <name type="scientific">Lutibacter flavus</name>
    <dbReference type="NCBI Taxonomy" id="691689"/>
    <lineage>
        <taxon>Bacteria</taxon>
        <taxon>Pseudomonadati</taxon>
        <taxon>Bacteroidota</taxon>
        <taxon>Flavobacteriia</taxon>
        <taxon>Flavobacteriales</taxon>
        <taxon>Flavobacteriaceae</taxon>
        <taxon>Lutibacter</taxon>
    </lineage>
</organism>
<gene>
    <name evidence="2" type="ORF">SAMN04488111_2808</name>
</gene>